<accession>A0A397UCI3</accession>
<evidence type="ECO:0000313" key="2">
    <source>
        <dbReference type="Proteomes" id="UP000266673"/>
    </source>
</evidence>
<sequence length="145" mass="17171">MQNVVVETYFDQLTAEIFVLKEKLEMITVENVNLDKELKHSTEYINENNLYLFFWKASFYKQAIEDLNRKNALIQEYAINFIKQDSEIIFLKQTCKYLQEELNKKDLATSNNLDEKTLNRLNMKDLATSNNLDKQTLNTLYKIGL</sequence>
<organism evidence="1 2">
    <name type="scientific">Gigaspora rosea</name>
    <dbReference type="NCBI Taxonomy" id="44941"/>
    <lineage>
        <taxon>Eukaryota</taxon>
        <taxon>Fungi</taxon>
        <taxon>Fungi incertae sedis</taxon>
        <taxon>Mucoromycota</taxon>
        <taxon>Glomeromycotina</taxon>
        <taxon>Glomeromycetes</taxon>
        <taxon>Diversisporales</taxon>
        <taxon>Gigasporaceae</taxon>
        <taxon>Gigaspora</taxon>
    </lineage>
</organism>
<comment type="caution">
    <text evidence="1">The sequence shown here is derived from an EMBL/GenBank/DDBJ whole genome shotgun (WGS) entry which is preliminary data.</text>
</comment>
<keyword evidence="2" id="KW-1185">Reference proteome</keyword>
<gene>
    <name evidence="1" type="ORF">C2G38_2214730</name>
</gene>
<dbReference type="OrthoDB" id="10312598at2759"/>
<name>A0A397UCI3_9GLOM</name>
<reference evidence="1 2" key="1">
    <citation type="submission" date="2018-06" db="EMBL/GenBank/DDBJ databases">
        <title>Comparative genomics reveals the genomic features of Rhizophagus irregularis, R. cerebriforme, R. diaphanum and Gigaspora rosea, and their symbiotic lifestyle signature.</title>
        <authorList>
            <person name="Morin E."/>
            <person name="San Clemente H."/>
            <person name="Chen E.C.H."/>
            <person name="De La Providencia I."/>
            <person name="Hainaut M."/>
            <person name="Kuo A."/>
            <person name="Kohler A."/>
            <person name="Murat C."/>
            <person name="Tang N."/>
            <person name="Roy S."/>
            <person name="Loubradou J."/>
            <person name="Henrissat B."/>
            <person name="Grigoriev I.V."/>
            <person name="Corradi N."/>
            <person name="Roux C."/>
            <person name="Martin F.M."/>
        </authorList>
    </citation>
    <scope>NUCLEOTIDE SEQUENCE [LARGE SCALE GENOMIC DNA]</scope>
    <source>
        <strain evidence="1 2">DAOM 194757</strain>
    </source>
</reference>
<dbReference type="EMBL" id="QKWP01001672">
    <property type="protein sequence ID" value="RIB07341.1"/>
    <property type="molecule type" value="Genomic_DNA"/>
</dbReference>
<dbReference type="AlphaFoldDB" id="A0A397UCI3"/>
<dbReference type="Proteomes" id="UP000266673">
    <property type="component" value="Unassembled WGS sequence"/>
</dbReference>
<evidence type="ECO:0000313" key="1">
    <source>
        <dbReference type="EMBL" id="RIB07341.1"/>
    </source>
</evidence>
<proteinExistence type="predicted"/>
<protein>
    <submittedName>
        <fullName evidence="1">Uncharacterized protein</fullName>
    </submittedName>
</protein>